<evidence type="ECO:0000313" key="1">
    <source>
        <dbReference type="EMBL" id="KVW93736.1"/>
    </source>
</evidence>
<organism evidence="1 2">
    <name type="scientific">Thiobacillus denitrificans</name>
    <dbReference type="NCBI Taxonomy" id="36861"/>
    <lineage>
        <taxon>Bacteria</taxon>
        <taxon>Pseudomonadati</taxon>
        <taxon>Pseudomonadota</taxon>
        <taxon>Betaproteobacteria</taxon>
        <taxon>Nitrosomonadales</taxon>
        <taxon>Thiobacillaceae</taxon>
        <taxon>Thiobacillus</taxon>
    </lineage>
</organism>
<comment type="caution">
    <text evidence="1">The sequence shown here is derived from an EMBL/GenBank/DDBJ whole genome shotgun (WGS) entry which is preliminary data.</text>
</comment>
<dbReference type="STRING" id="1123392.GCA_000376425_02534"/>
<accession>A0A119CUW3</accession>
<dbReference type="EMBL" id="LDUG01000039">
    <property type="protein sequence ID" value="KVW93736.1"/>
    <property type="molecule type" value="Genomic_DNA"/>
</dbReference>
<keyword evidence="2" id="KW-1185">Reference proteome</keyword>
<sequence>MIRNPIDIASRVSPRLSALLSSRANDPECEQPVTLMAVRRFLADLLPDDFKEAERMHHFDVDISMLDELDVFIEEFGGSALAVDFVQASASEPLSRAIESVVGDENRENPPTLATVRDAILAGLGASLVGDGVLEDDEDDTLLSEIDALIERFGEDTLAEELLRYE</sequence>
<proteinExistence type="predicted"/>
<reference evidence="1 2" key="1">
    <citation type="journal article" date="2015" name="Appl. Environ. Microbiol.">
        <title>Aerobic and Anaerobic Thiosulfate Oxidation by a Cold-Adapted, Subglacial Chemoautotroph.</title>
        <authorList>
            <person name="Harrold Z.R."/>
            <person name="Skidmore M.L."/>
            <person name="Hamilton T.L."/>
            <person name="Desch L."/>
            <person name="Amada K."/>
            <person name="van Gelder W."/>
            <person name="Glover K."/>
            <person name="Roden E.E."/>
            <person name="Boyd E.S."/>
        </authorList>
    </citation>
    <scope>NUCLEOTIDE SEQUENCE [LARGE SCALE GENOMIC DNA]</scope>
    <source>
        <strain evidence="1 2">RG</strain>
    </source>
</reference>
<dbReference type="AlphaFoldDB" id="A0A119CUW3"/>
<protein>
    <submittedName>
        <fullName evidence="1">Uncharacterized protein</fullName>
    </submittedName>
</protein>
<dbReference type="PATRIC" id="fig|36861.3.peg.2516"/>
<name>A0A119CUW3_THIDE</name>
<dbReference type="RefSeq" id="WP_059757803.1">
    <property type="nucleotide sequence ID" value="NZ_LDUG01000039.1"/>
</dbReference>
<gene>
    <name evidence="1" type="ORF">ABW22_13620</name>
</gene>
<dbReference type="Proteomes" id="UP000064243">
    <property type="component" value="Unassembled WGS sequence"/>
</dbReference>
<evidence type="ECO:0000313" key="2">
    <source>
        <dbReference type="Proteomes" id="UP000064243"/>
    </source>
</evidence>
<dbReference type="OrthoDB" id="8560726at2"/>